<keyword evidence="18" id="KW-1185">Reference proteome</keyword>
<evidence type="ECO:0000256" key="6">
    <source>
        <dbReference type="ARBA" id="ARBA00022475"/>
    </source>
</evidence>
<keyword evidence="10 14" id="KW-1133">Transmembrane helix</keyword>
<evidence type="ECO:0000256" key="5">
    <source>
        <dbReference type="ARBA" id="ARBA00012448"/>
    </source>
</evidence>
<comment type="catalytic activity">
    <reaction evidence="13">
        <text>Preferential cleavage: (Ac)2-L-Lys-D-Ala-|-D-Ala. Also transpeptidation of peptidyl-alanyl moieties that are N-acyl substituents of D-alanine.</text>
        <dbReference type="EC" id="3.4.16.4"/>
    </reaction>
</comment>
<dbReference type="InterPro" id="IPR001460">
    <property type="entry name" value="PCN-bd_Tpept"/>
</dbReference>
<proteinExistence type="inferred from homology"/>
<keyword evidence="11 14" id="KW-0472">Membrane</keyword>
<evidence type="ECO:0000256" key="10">
    <source>
        <dbReference type="ARBA" id="ARBA00022989"/>
    </source>
</evidence>
<name>A0ABV9DLF8_9BACI</name>
<keyword evidence="6" id="KW-1003">Cell membrane</keyword>
<evidence type="ECO:0000256" key="12">
    <source>
        <dbReference type="ARBA" id="ARBA00023316"/>
    </source>
</evidence>
<dbReference type="Gene3D" id="1.10.10.1230">
    <property type="entry name" value="Penicillin-binding protein, N-terminal non-catalytic domain, head sub-domain"/>
    <property type="match status" value="1"/>
</dbReference>
<evidence type="ECO:0000256" key="13">
    <source>
        <dbReference type="ARBA" id="ARBA00034000"/>
    </source>
</evidence>
<comment type="similarity">
    <text evidence="4">Belongs to the transpeptidase family.</text>
</comment>
<sequence>MVEKKKKKKKSQLPFRLNILFFIVFLLFSVLILQLGVVQILNGEEFQAEIERTTKDYTEIPVPRGKMYDRNHNLIVDNEAHYSITYTPAKGIQAIERLKVAEKLAQYISMDSNDDLEGVTLRNKKEYWYLKNEEEAKSRLSAEEAEGMEPGEQYNTILERIKKTEVDDFTKHQLEVMAIKKEMDKAMTLTPQVIKNEDVTPEEFAKVAEHLGELPGVNATTDWDRKYPYDDVFRNFVGSITSESQGILAAKEEYYLTRGYSRNDRVGKSGLEEQYESLLRGRKEKIQYTTNKQGKVVDSEVAVEGERGKDLVLTIDMKLQKEVNKILKEELNAIIKENPYKNRYVDTAMAVVMNPQTGELLSVAGQTYDRVKNEFKPTGLKTLYAAHPPGSAVKGATVLSGYESGVIEPGQSFYDAPIKIAGTPEKSSWRNLGRVNDYEALAQSSNVYMFYIAMRMGGDFNYQRNDKLNFDPSAFRQMRNYFSQFGLGVPTGVDFPYESAGYEGPAPQAGNLLDFAIGQYDTYTVMQLAQYVSTIANEGYRVRPHFLKEARMPVPHEDKLGPVYKSYNTEVLNRIEMDQKYIDRVQEGFRRAFQTPSGTADGYFADKPYNPAGKTGTAEFEIYEDGNMIYTENLSLVGYAPFDKPEVSFALIVPHTKAGNSINNKIGERILDTYFQLKKERKNPTKDTSEEQTGNEE</sequence>
<gene>
    <name evidence="17" type="ORF">ACFO3D_11445</name>
</gene>
<dbReference type="RefSeq" id="WP_390296058.1">
    <property type="nucleotide sequence ID" value="NZ_JBHSFU010000006.1"/>
</dbReference>
<organism evidence="17 18">
    <name type="scientific">Virgibacillus kekensis</name>
    <dbReference type="NCBI Taxonomy" id="202261"/>
    <lineage>
        <taxon>Bacteria</taxon>
        <taxon>Bacillati</taxon>
        <taxon>Bacillota</taxon>
        <taxon>Bacilli</taxon>
        <taxon>Bacillales</taxon>
        <taxon>Bacillaceae</taxon>
        <taxon>Virgibacillus</taxon>
    </lineage>
</organism>
<keyword evidence="9" id="KW-0573">Peptidoglycan synthesis</keyword>
<evidence type="ECO:0000256" key="9">
    <source>
        <dbReference type="ARBA" id="ARBA00022984"/>
    </source>
</evidence>
<evidence type="ECO:0000313" key="17">
    <source>
        <dbReference type="EMBL" id="MFC4558825.1"/>
    </source>
</evidence>
<evidence type="ECO:0000313" key="18">
    <source>
        <dbReference type="Proteomes" id="UP001595989"/>
    </source>
</evidence>
<evidence type="ECO:0000256" key="14">
    <source>
        <dbReference type="SAM" id="Phobius"/>
    </source>
</evidence>
<dbReference type="SUPFAM" id="SSF56519">
    <property type="entry name" value="Penicillin binding protein dimerisation domain"/>
    <property type="match status" value="1"/>
</dbReference>
<dbReference type="InterPro" id="IPR036138">
    <property type="entry name" value="PBP_dimer_sf"/>
</dbReference>
<protein>
    <recommendedName>
        <fullName evidence="5">serine-type D-Ala-D-Ala carboxypeptidase</fullName>
        <ecNumber evidence="5">3.4.16.4</ecNumber>
    </recommendedName>
</protein>
<dbReference type="Proteomes" id="UP001595989">
    <property type="component" value="Unassembled WGS sequence"/>
</dbReference>
<comment type="pathway">
    <text evidence="3">Cell wall biogenesis; peptidoglycan biosynthesis.</text>
</comment>
<feature type="domain" description="Penicillin-binding protein dimerisation" evidence="16">
    <location>
        <begin position="60"/>
        <end position="298"/>
    </location>
</feature>
<evidence type="ECO:0000259" key="16">
    <source>
        <dbReference type="Pfam" id="PF03717"/>
    </source>
</evidence>
<dbReference type="SUPFAM" id="SSF56601">
    <property type="entry name" value="beta-lactamase/transpeptidase-like"/>
    <property type="match status" value="1"/>
</dbReference>
<dbReference type="InterPro" id="IPR050515">
    <property type="entry name" value="Beta-lactam/transpept"/>
</dbReference>
<dbReference type="InterPro" id="IPR005311">
    <property type="entry name" value="PBP_dimer"/>
</dbReference>
<evidence type="ECO:0000259" key="15">
    <source>
        <dbReference type="Pfam" id="PF00905"/>
    </source>
</evidence>
<evidence type="ECO:0000256" key="11">
    <source>
        <dbReference type="ARBA" id="ARBA00023136"/>
    </source>
</evidence>
<keyword evidence="7 14" id="KW-0812">Transmembrane</keyword>
<evidence type="ECO:0000256" key="4">
    <source>
        <dbReference type="ARBA" id="ARBA00007171"/>
    </source>
</evidence>
<evidence type="ECO:0000256" key="7">
    <source>
        <dbReference type="ARBA" id="ARBA00022692"/>
    </source>
</evidence>
<keyword evidence="12" id="KW-0961">Cell wall biogenesis/degradation</keyword>
<dbReference type="EMBL" id="JBHSFU010000006">
    <property type="protein sequence ID" value="MFC4558825.1"/>
    <property type="molecule type" value="Genomic_DNA"/>
</dbReference>
<comment type="caution">
    <text evidence="17">The sequence shown here is derived from an EMBL/GenBank/DDBJ whole genome shotgun (WGS) entry which is preliminary data.</text>
</comment>
<dbReference type="InterPro" id="IPR012338">
    <property type="entry name" value="Beta-lactam/transpept-like"/>
</dbReference>
<dbReference type="EC" id="3.4.16.4" evidence="5"/>
<evidence type="ECO:0000256" key="3">
    <source>
        <dbReference type="ARBA" id="ARBA00004752"/>
    </source>
</evidence>
<feature type="transmembrane region" description="Helical" evidence="14">
    <location>
        <begin position="20"/>
        <end position="41"/>
    </location>
</feature>
<keyword evidence="8" id="KW-0133">Cell shape</keyword>
<evidence type="ECO:0000256" key="1">
    <source>
        <dbReference type="ARBA" id="ARBA00004167"/>
    </source>
</evidence>
<feature type="domain" description="Penicillin-binding protein transpeptidase" evidence="15">
    <location>
        <begin position="349"/>
        <end position="671"/>
    </location>
</feature>
<dbReference type="Gene3D" id="3.90.1310.10">
    <property type="entry name" value="Penicillin-binding protein 2a (Domain 2)"/>
    <property type="match status" value="1"/>
</dbReference>
<comment type="subcellular location">
    <subcellularLocation>
        <location evidence="2">Cell membrane</location>
    </subcellularLocation>
    <subcellularLocation>
        <location evidence="1">Membrane</location>
        <topology evidence="1">Single-pass membrane protein</topology>
    </subcellularLocation>
</comment>
<evidence type="ECO:0000256" key="2">
    <source>
        <dbReference type="ARBA" id="ARBA00004236"/>
    </source>
</evidence>
<dbReference type="Pfam" id="PF00905">
    <property type="entry name" value="Transpeptidase"/>
    <property type="match status" value="1"/>
</dbReference>
<dbReference type="Gene3D" id="3.40.710.10">
    <property type="entry name" value="DD-peptidase/beta-lactamase superfamily"/>
    <property type="match status" value="1"/>
</dbReference>
<dbReference type="Pfam" id="PF03717">
    <property type="entry name" value="PBP_dimer"/>
    <property type="match status" value="1"/>
</dbReference>
<accession>A0ABV9DLF8</accession>
<reference evidence="18" key="1">
    <citation type="journal article" date="2019" name="Int. J. Syst. Evol. Microbiol.">
        <title>The Global Catalogue of Microorganisms (GCM) 10K type strain sequencing project: providing services to taxonomists for standard genome sequencing and annotation.</title>
        <authorList>
            <consortium name="The Broad Institute Genomics Platform"/>
            <consortium name="The Broad Institute Genome Sequencing Center for Infectious Disease"/>
            <person name="Wu L."/>
            <person name="Ma J."/>
        </authorList>
    </citation>
    <scope>NUCLEOTIDE SEQUENCE [LARGE SCALE GENOMIC DNA]</scope>
    <source>
        <strain evidence="18">CGMCC 4.7426</strain>
    </source>
</reference>
<dbReference type="PANTHER" id="PTHR30627">
    <property type="entry name" value="PEPTIDOGLYCAN D,D-TRANSPEPTIDASE"/>
    <property type="match status" value="1"/>
</dbReference>
<evidence type="ECO:0000256" key="8">
    <source>
        <dbReference type="ARBA" id="ARBA00022960"/>
    </source>
</evidence>
<dbReference type="PANTHER" id="PTHR30627:SF2">
    <property type="entry name" value="PEPTIDOGLYCAN D,D-TRANSPEPTIDASE MRDA"/>
    <property type="match status" value="1"/>
</dbReference>